<reference evidence="4 5" key="1">
    <citation type="submission" date="2022-08" db="EMBL/GenBank/DDBJ databases">
        <title>Myroides zhujiangensis sp. nov., a novel bacterium isolated from sediment in the Pearl River Estuary.</title>
        <authorList>
            <person name="Cui L."/>
        </authorList>
    </citation>
    <scope>NUCLEOTIDE SEQUENCE [LARGE SCALE GENOMIC DNA]</scope>
    <source>
        <strain evidence="4 5">SCSIO 72103</strain>
    </source>
</reference>
<dbReference type="SMART" id="SM00910">
    <property type="entry name" value="HIRAN"/>
    <property type="match status" value="1"/>
</dbReference>
<dbReference type="Gene3D" id="3.30.70.2330">
    <property type="match status" value="1"/>
</dbReference>
<evidence type="ECO:0000259" key="3">
    <source>
        <dbReference type="SMART" id="SM00910"/>
    </source>
</evidence>
<feature type="domain" description="HIRAN" evidence="3">
    <location>
        <begin position="32"/>
        <end position="127"/>
    </location>
</feature>
<dbReference type="Pfam" id="PF08797">
    <property type="entry name" value="HIRAN"/>
    <property type="match status" value="1"/>
</dbReference>
<proteinExistence type="predicted"/>
<accession>A0ABY5NNS5</accession>
<keyword evidence="5" id="KW-1185">Reference proteome</keyword>
<dbReference type="EMBL" id="CP102382">
    <property type="protein sequence ID" value="UUV20211.1"/>
    <property type="molecule type" value="Genomic_DNA"/>
</dbReference>
<gene>
    <name evidence="4" type="ORF">NPX36_07490</name>
</gene>
<evidence type="ECO:0000256" key="2">
    <source>
        <dbReference type="ARBA" id="ARBA00022801"/>
    </source>
</evidence>
<dbReference type="Proteomes" id="UP001317001">
    <property type="component" value="Chromosome"/>
</dbReference>
<dbReference type="RefSeq" id="WP_257498116.1">
    <property type="nucleotide sequence ID" value="NZ_CP102382.1"/>
</dbReference>
<evidence type="ECO:0000313" key="5">
    <source>
        <dbReference type="Proteomes" id="UP001317001"/>
    </source>
</evidence>
<keyword evidence="2" id="KW-0378">Hydrolase</keyword>
<organism evidence="4 5">
    <name type="scientific">Paenimyroides aestuarii</name>
    <dbReference type="NCBI Taxonomy" id="2968490"/>
    <lineage>
        <taxon>Bacteria</taxon>
        <taxon>Pseudomonadati</taxon>
        <taxon>Bacteroidota</taxon>
        <taxon>Flavobacteriia</taxon>
        <taxon>Flavobacteriales</taxon>
        <taxon>Flavobacteriaceae</taxon>
        <taxon>Paenimyroides</taxon>
    </lineage>
</organism>
<evidence type="ECO:0000256" key="1">
    <source>
        <dbReference type="ARBA" id="ARBA00022723"/>
    </source>
</evidence>
<evidence type="ECO:0000313" key="4">
    <source>
        <dbReference type="EMBL" id="UUV20211.1"/>
    </source>
</evidence>
<protein>
    <submittedName>
        <fullName evidence="4">HIRAN domain-containing protein</fullName>
    </submittedName>
</protein>
<dbReference type="InterPro" id="IPR014905">
    <property type="entry name" value="HIRAN"/>
</dbReference>
<name>A0ABY5NNS5_9FLAO</name>
<sequence>MKRSDFLKSLGLGFGGIILPQTSFFETKKVKIYDNYIRGLQFYKFTEISKAIKEGDEVFLKRDTENLHDSFAIEVYFQHVKLGYIAAYENIVLANMLDQHIHLAAKVSKLDLKSSFKQIAIMVFADLVVPTDKLIVMMNQELRADDTIDLYRNNL</sequence>
<keyword evidence="1" id="KW-0479">Metal-binding</keyword>